<evidence type="ECO:0000256" key="1">
    <source>
        <dbReference type="SAM" id="MobiDB-lite"/>
    </source>
</evidence>
<evidence type="ECO:0000313" key="3">
    <source>
        <dbReference type="EMBL" id="GDZ84678.1"/>
    </source>
</evidence>
<proteinExistence type="predicted"/>
<keyword evidence="2" id="KW-1133">Transmembrane helix</keyword>
<comment type="caution">
    <text evidence="3">The sequence shown here is derived from an EMBL/GenBank/DDBJ whole genome shotgun (WGS) entry which is preliminary data.</text>
</comment>
<feature type="transmembrane region" description="Helical" evidence="2">
    <location>
        <begin position="9"/>
        <end position="29"/>
    </location>
</feature>
<dbReference type="AlphaFoldDB" id="A0A5A5U2K9"/>
<evidence type="ECO:0000313" key="4">
    <source>
        <dbReference type="Proteomes" id="UP000323274"/>
    </source>
</evidence>
<evidence type="ECO:0000256" key="2">
    <source>
        <dbReference type="SAM" id="Phobius"/>
    </source>
</evidence>
<accession>A0A5A5U2K9</accession>
<reference evidence="3 4" key="1">
    <citation type="submission" date="2019-04" db="EMBL/GenBank/DDBJ databases">
        <title>A pseudo-fructophilic Leuconostoc citreum strain F192-5 isolated from peel of satsuma mandarin: the first report for isolation and characterization of strain-dependent fructophilic-like characteristics.</title>
        <authorList>
            <person name="Maeno S."/>
            <person name="Tanizawa Y."/>
            <person name="Kajikawa A."/>
            <person name="Kanesaki Y."/>
            <person name="Kubota E."/>
            <person name="Arita M."/>
            <person name="Leon D."/>
            <person name="Endo A."/>
        </authorList>
    </citation>
    <scope>NUCLEOTIDE SEQUENCE [LARGE SCALE GENOMIC DNA]</scope>
    <source>
        <strain evidence="3 4">F192-5</strain>
    </source>
</reference>
<feature type="compositionally biased region" description="Basic and acidic residues" evidence="1">
    <location>
        <begin position="55"/>
        <end position="67"/>
    </location>
</feature>
<keyword evidence="2" id="KW-0812">Transmembrane</keyword>
<sequence>MNKIKKNKLWLTVVGFGIVIVIILSLILLNQNKAKPESETISFQSSVKASSSSQKNRDEENQKKYAEKAEKMKGHVFGIGTKAQFTNWNKQQFIEWAHQYSLLNEENKHNASTNFGTTTTISNDSLDTSALDEVAKSVISNDFKSISYFETVKDFNKAYPTVNPDDIKK</sequence>
<feature type="compositionally biased region" description="Low complexity" evidence="1">
    <location>
        <begin position="42"/>
        <end position="53"/>
    </location>
</feature>
<organism evidence="3 4">
    <name type="scientific">Leuconostoc citreum</name>
    <dbReference type="NCBI Taxonomy" id="33964"/>
    <lineage>
        <taxon>Bacteria</taxon>
        <taxon>Bacillati</taxon>
        <taxon>Bacillota</taxon>
        <taxon>Bacilli</taxon>
        <taxon>Lactobacillales</taxon>
        <taxon>Lactobacillaceae</taxon>
        <taxon>Leuconostoc</taxon>
    </lineage>
</organism>
<feature type="region of interest" description="Disordered" evidence="1">
    <location>
        <begin position="40"/>
        <end position="67"/>
    </location>
</feature>
<dbReference type="RefSeq" id="WP_241652882.1">
    <property type="nucleotide sequence ID" value="NZ_BJJW01000021.1"/>
</dbReference>
<dbReference type="Proteomes" id="UP000323274">
    <property type="component" value="Unassembled WGS sequence"/>
</dbReference>
<protein>
    <submittedName>
        <fullName evidence="3">Uncharacterized protein</fullName>
    </submittedName>
</protein>
<name>A0A5A5U2K9_LEUCI</name>
<dbReference type="EMBL" id="BJJW01000021">
    <property type="protein sequence ID" value="GDZ84678.1"/>
    <property type="molecule type" value="Genomic_DNA"/>
</dbReference>
<gene>
    <name evidence="3" type="ORF">LCIT_19200</name>
</gene>
<keyword evidence="2" id="KW-0472">Membrane</keyword>